<reference evidence="3 4" key="1">
    <citation type="journal article" date="2007" name="Proc. Natl. Acad. Sci. U.S.A.">
        <title>The tiny eukaryote Ostreococcus provides genomic insights into the paradox of plankton speciation.</title>
        <authorList>
            <person name="Palenik B."/>
            <person name="Grimwood J."/>
            <person name="Aerts A."/>
            <person name="Rouze P."/>
            <person name="Salamov A."/>
            <person name="Putnam N."/>
            <person name="Dupont C."/>
            <person name="Jorgensen R."/>
            <person name="Derelle E."/>
            <person name="Rombauts S."/>
            <person name="Zhou K."/>
            <person name="Otillar R."/>
            <person name="Merchant S.S."/>
            <person name="Podell S."/>
            <person name="Gaasterland T."/>
            <person name="Napoli C."/>
            <person name="Gendler K."/>
            <person name="Manuell A."/>
            <person name="Tai V."/>
            <person name="Vallon O."/>
            <person name="Piganeau G."/>
            <person name="Jancek S."/>
            <person name="Heijde M."/>
            <person name="Jabbari K."/>
            <person name="Bowler C."/>
            <person name="Lohr M."/>
            <person name="Robbens S."/>
            <person name="Werner G."/>
            <person name="Dubchak I."/>
            <person name="Pazour G.J."/>
            <person name="Ren Q."/>
            <person name="Paulsen I."/>
            <person name="Delwiche C."/>
            <person name="Schmutz J."/>
            <person name="Rokhsar D."/>
            <person name="Van de Peer Y."/>
            <person name="Moreau H."/>
            <person name="Grigoriev I.V."/>
        </authorList>
    </citation>
    <scope>NUCLEOTIDE SEQUENCE [LARGE SCALE GENOMIC DNA]</scope>
    <source>
        <strain evidence="3 4">CCE9901</strain>
    </source>
</reference>
<feature type="domain" description="DUF8204" evidence="2">
    <location>
        <begin position="17"/>
        <end position="108"/>
    </location>
</feature>
<name>A4S3U4_OSTLU</name>
<dbReference type="OMA" id="KSHEDRR"/>
<accession>A4S3U4</accession>
<evidence type="ECO:0000313" key="3">
    <source>
        <dbReference type="EMBL" id="ABO98274.1"/>
    </source>
</evidence>
<dbReference type="OrthoDB" id="10494835at2759"/>
<keyword evidence="4" id="KW-1185">Reference proteome</keyword>
<dbReference type="Pfam" id="PF26631">
    <property type="entry name" value="DUF8204"/>
    <property type="match status" value="1"/>
</dbReference>
<organism evidence="3 4">
    <name type="scientific">Ostreococcus lucimarinus (strain CCE9901)</name>
    <dbReference type="NCBI Taxonomy" id="436017"/>
    <lineage>
        <taxon>Eukaryota</taxon>
        <taxon>Viridiplantae</taxon>
        <taxon>Chlorophyta</taxon>
        <taxon>Mamiellophyceae</taxon>
        <taxon>Mamiellales</taxon>
        <taxon>Bathycoccaceae</taxon>
        <taxon>Ostreococcus</taxon>
    </lineage>
</organism>
<dbReference type="AlphaFoldDB" id="A4S3U4"/>
<evidence type="ECO:0000259" key="2">
    <source>
        <dbReference type="Pfam" id="PF26631"/>
    </source>
</evidence>
<dbReference type="GeneID" id="5004163"/>
<dbReference type="KEGG" id="olu:OSTLU_26173"/>
<dbReference type="PANTHER" id="PTHR34566:SF2">
    <property type="entry name" value="ALTERED INHERITANCE OF MITOCHONDRIA PROTEIN"/>
    <property type="match status" value="1"/>
</dbReference>
<gene>
    <name evidence="3" type="ORF">OSTLU_26173</name>
</gene>
<sequence>MSTTGARARDDGGGSSTRTCVGVTTFDDARESRRATPTCYGFTRRRDAALREERRTLRTGDVVGRYRYACLGRSARAVPFYAEGRRAPTLEERKRGTEFPVCQGLEVLVAERVDERAARRGDGDASEDDATDAAMRKRVGAREIRETRERELGASAALERFNRSAGKISANMRRHAKFIGDGAYSLFFTGGRRS</sequence>
<feature type="region of interest" description="Disordered" evidence="1">
    <location>
        <begin position="116"/>
        <end position="135"/>
    </location>
</feature>
<evidence type="ECO:0000256" key="1">
    <source>
        <dbReference type="SAM" id="MobiDB-lite"/>
    </source>
</evidence>
<dbReference type="Proteomes" id="UP000001568">
    <property type="component" value="Chromosome 10"/>
</dbReference>
<dbReference type="RefSeq" id="XP_001419981.1">
    <property type="nucleotide sequence ID" value="XM_001419944.1"/>
</dbReference>
<dbReference type="HOGENOM" id="CLU_1404554_0_0_1"/>
<dbReference type="EMBL" id="CP000590">
    <property type="protein sequence ID" value="ABO98274.1"/>
    <property type="molecule type" value="Genomic_DNA"/>
</dbReference>
<protein>
    <recommendedName>
        <fullName evidence="2">DUF8204 domain-containing protein</fullName>
    </recommendedName>
</protein>
<proteinExistence type="predicted"/>
<dbReference type="Gramene" id="ABO98274">
    <property type="protein sequence ID" value="ABO98274"/>
    <property type="gene ID" value="OSTLU_26173"/>
</dbReference>
<evidence type="ECO:0000313" key="4">
    <source>
        <dbReference type="Proteomes" id="UP000001568"/>
    </source>
</evidence>
<dbReference type="PANTHER" id="PTHR34566">
    <property type="entry name" value="ALTERED INHERITANCE OF MITOCHONDRIA PROTEIN"/>
    <property type="match status" value="1"/>
</dbReference>
<dbReference type="InterPro" id="IPR058517">
    <property type="entry name" value="DUF8204"/>
</dbReference>